<dbReference type="InterPro" id="IPR006949">
    <property type="entry name" value="Barrel_Baseplate_J-like"/>
</dbReference>
<evidence type="ECO:0000256" key="1">
    <source>
        <dbReference type="SAM" id="SignalP"/>
    </source>
</evidence>
<sequence length="385" mass="38933">MPTLSLRSVSQMLSSAAAAAQASCAQLLDLSIGSPARAILWATSALWSWNQSNTDAVLQASRLATCVGSDVDSFVGDYGLSRAPATYATGQVTLGRNVYTGSATVLVGYQVRTADGSITYNILADPTNQYWSATAGTAGGYVLPPGIQSITVNVQCTTIGAIGNVIAGAISLFGTNISGIDTVTNSAAIENGDDAESDASLKLAFVAYLASLPQGTVDAIINAVNSVQAGITCSLANNFNSAGVFTPGWFTVYVDDGSGDPPASLLNTITTIVNKVRAVSVQSAVLGPNKVLLNINLSISVSSGTAASLYAGVQQAVSAYVNSLPVGATCTVFGISQAAAASSTLITNVSAVNIQQTTPAKSVIVDLAAPTSVSVFKAGQVVVNS</sequence>
<dbReference type="PANTHER" id="PTHR37829">
    <property type="entry name" value="PHAGE-LIKE ELEMENT PBSX PROTEIN XKDT"/>
    <property type="match status" value="1"/>
</dbReference>
<evidence type="ECO:0000313" key="4">
    <source>
        <dbReference type="Proteomes" id="UP000721844"/>
    </source>
</evidence>
<feature type="signal peptide" evidence="1">
    <location>
        <begin position="1"/>
        <end position="19"/>
    </location>
</feature>
<dbReference type="EMBL" id="JAESVA010000005">
    <property type="protein sequence ID" value="MCB8881718.1"/>
    <property type="molecule type" value="Genomic_DNA"/>
</dbReference>
<name>A0A964E585_9PROT</name>
<protein>
    <submittedName>
        <fullName evidence="3">Baseplate J/gp47 family protein</fullName>
    </submittedName>
</protein>
<dbReference type="AlphaFoldDB" id="A0A964E585"/>
<proteinExistence type="predicted"/>
<dbReference type="Pfam" id="PF04865">
    <property type="entry name" value="Baseplate_J"/>
    <property type="match status" value="1"/>
</dbReference>
<keyword evidence="1" id="KW-0732">Signal</keyword>
<organism evidence="3 4">
    <name type="scientific">Acidisoma cellulosilyticum</name>
    <dbReference type="NCBI Taxonomy" id="2802395"/>
    <lineage>
        <taxon>Bacteria</taxon>
        <taxon>Pseudomonadati</taxon>
        <taxon>Pseudomonadota</taxon>
        <taxon>Alphaproteobacteria</taxon>
        <taxon>Acetobacterales</taxon>
        <taxon>Acidocellaceae</taxon>
        <taxon>Acidisoma</taxon>
    </lineage>
</organism>
<feature type="domain" description="Baseplate protein J-like barrel" evidence="2">
    <location>
        <begin position="138"/>
        <end position="192"/>
    </location>
</feature>
<keyword evidence="4" id="KW-1185">Reference proteome</keyword>
<comment type="caution">
    <text evidence="3">The sequence shown here is derived from an EMBL/GenBank/DDBJ whole genome shotgun (WGS) entry which is preliminary data.</text>
</comment>
<dbReference type="RefSeq" id="WP_227308383.1">
    <property type="nucleotide sequence ID" value="NZ_JAESVA010000005.1"/>
</dbReference>
<gene>
    <name evidence="3" type="ORF">ACELLULO517_15830</name>
</gene>
<evidence type="ECO:0000313" key="3">
    <source>
        <dbReference type="EMBL" id="MCB8881718.1"/>
    </source>
</evidence>
<feature type="chain" id="PRO_5037822237" evidence="1">
    <location>
        <begin position="20"/>
        <end position="385"/>
    </location>
</feature>
<dbReference type="PANTHER" id="PTHR37829:SF3">
    <property type="entry name" value="PROTEIN JAYE-RELATED"/>
    <property type="match status" value="1"/>
</dbReference>
<dbReference type="Proteomes" id="UP000721844">
    <property type="component" value="Unassembled WGS sequence"/>
</dbReference>
<dbReference type="InterPro" id="IPR052399">
    <property type="entry name" value="Phage_Baseplate_Assmbl_Protein"/>
</dbReference>
<evidence type="ECO:0000259" key="2">
    <source>
        <dbReference type="Pfam" id="PF04865"/>
    </source>
</evidence>
<reference evidence="3 4" key="1">
    <citation type="journal article" date="2021" name="Microorganisms">
        <title>Acidisoma silvae sp. nov. and Acidisomacellulosilytica sp. nov., Two Acidophilic Bacteria Isolated from Decaying Wood, Hydrolyzing Cellulose and Producing Poly-3-hydroxybutyrate.</title>
        <authorList>
            <person name="Mieszkin S."/>
            <person name="Pouder E."/>
            <person name="Uroz S."/>
            <person name="Simon-Colin C."/>
            <person name="Alain K."/>
        </authorList>
    </citation>
    <scope>NUCLEOTIDE SEQUENCE [LARGE SCALE GENOMIC DNA]</scope>
    <source>
        <strain evidence="3 4">HW T5.17</strain>
    </source>
</reference>
<accession>A0A964E585</accession>